<organism evidence="8 9">
    <name type="scientific">Aurantiacibacter atlanticus</name>
    <dbReference type="NCBI Taxonomy" id="1648404"/>
    <lineage>
        <taxon>Bacteria</taxon>
        <taxon>Pseudomonadati</taxon>
        <taxon>Pseudomonadota</taxon>
        <taxon>Alphaproteobacteria</taxon>
        <taxon>Sphingomonadales</taxon>
        <taxon>Erythrobacteraceae</taxon>
        <taxon>Aurantiacibacter</taxon>
    </lineage>
</organism>
<feature type="domain" description="Asparaginase/glutaminase C-terminal" evidence="7">
    <location>
        <begin position="223"/>
        <end position="331"/>
    </location>
</feature>
<feature type="binding site" evidence="4">
    <location>
        <position position="68"/>
    </location>
    <ligand>
        <name>substrate</name>
    </ligand>
</feature>
<dbReference type="InterPro" id="IPR036152">
    <property type="entry name" value="Asp/glu_Ase-like_sf"/>
</dbReference>
<dbReference type="Gene3D" id="3.40.50.40">
    <property type="match status" value="1"/>
</dbReference>
<dbReference type="SMART" id="SM00870">
    <property type="entry name" value="Asparaginase"/>
    <property type="match status" value="1"/>
</dbReference>
<evidence type="ECO:0000313" key="8">
    <source>
        <dbReference type="EMBL" id="AKQ43234.2"/>
    </source>
</evidence>
<evidence type="ECO:0000256" key="1">
    <source>
        <dbReference type="ARBA" id="ARBA00010518"/>
    </source>
</evidence>
<dbReference type="FunFam" id="3.40.50.1170:FF:000001">
    <property type="entry name" value="L-asparaginase 2"/>
    <property type="match status" value="1"/>
</dbReference>
<evidence type="ECO:0000256" key="5">
    <source>
        <dbReference type="PROSITE-ProRule" id="PRU10099"/>
    </source>
</evidence>
<sequence>MLPRYRHKMDQARILVLATGGTIAGQAGSATRPDYRPGQIDIADFLDEFSRLGLDAQLEGRQVANIDSANIGPELWTSLHQQISAAIDDPAYGGVIVTHGTDTAEETGFLLDQTLPTSKPIVLVGAMRPADAVGSDGLRNFANAVQVAAHADASGRGVLVVMGEHVLSARDARKAHTAGTNAFKGFPRGPIGLATPVWLDWLAPPWRVAEPARFAFPNSFPIVPILHAFAGMEAACVTQAVAGGAQGIVLAGMGAGNSPDAVREALADAVRQGIPVVRATRADDGLVHREPEDDSNGFIAARALGPAKARILLQLLIANGVTSMDEAQAAFDKR</sequence>
<evidence type="ECO:0000256" key="3">
    <source>
        <dbReference type="PIRSR" id="PIRSR001220-1"/>
    </source>
</evidence>
<keyword evidence="2" id="KW-0378">Hydrolase</keyword>
<dbReference type="PROSITE" id="PS51732">
    <property type="entry name" value="ASN_GLN_ASE_3"/>
    <property type="match status" value="1"/>
</dbReference>
<dbReference type="PANTHER" id="PTHR11707">
    <property type="entry name" value="L-ASPARAGINASE"/>
    <property type="match status" value="1"/>
</dbReference>
<dbReference type="EMBL" id="CP011310">
    <property type="protein sequence ID" value="AKQ43234.2"/>
    <property type="molecule type" value="Genomic_DNA"/>
</dbReference>
<dbReference type="InterPro" id="IPR004550">
    <property type="entry name" value="AsnASE_II"/>
</dbReference>
<dbReference type="PROSITE" id="PS00144">
    <property type="entry name" value="ASN_GLN_ASE_1"/>
    <property type="match status" value="1"/>
</dbReference>
<dbReference type="Pfam" id="PF00710">
    <property type="entry name" value="Asparaginase"/>
    <property type="match status" value="1"/>
</dbReference>
<evidence type="ECO:0000256" key="4">
    <source>
        <dbReference type="PIRSR" id="PIRSR001220-2"/>
    </source>
</evidence>
<dbReference type="GO" id="GO:0004067">
    <property type="term" value="F:asparaginase activity"/>
    <property type="evidence" value="ECO:0007669"/>
    <property type="project" value="UniProtKB-UniRule"/>
</dbReference>
<feature type="active site" description="O-isoaspartyl threonine intermediate" evidence="3">
    <location>
        <position position="22"/>
    </location>
</feature>
<dbReference type="KEGG" id="ery:CP97_06505"/>
<reference evidence="9" key="2">
    <citation type="submission" date="2015-04" db="EMBL/GenBank/DDBJ databases">
        <title>The complete genome sequence of Erythrobacter sp. s21-N3.</title>
        <authorList>
            <person name="Zhuang L."/>
            <person name="Liu Y."/>
            <person name="Shao Z."/>
        </authorList>
    </citation>
    <scope>NUCLEOTIDE SEQUENCE [LARGE SCALE GENOMIC DNA]</scope>
    <source>
        <strain evidence="9">s21-N3</strain>
    </source>
</reference>
<dbReference type="AlphaFoldDB" id="A0A0H4VJR8"/>
<dbReference type="InterPro" id="IPR027473">
    <property type="entry name" value="L-asparaginase_C"/>
</dbReference>
<evidence type="ECO:0000313" key="9">
    <source>
        <dbReference type="Proteomes" id="UP000059113"/>
    </source>
</evidence>
<dbReference type="PIRSF" id="PIRSF500176">
    <property type="entry name" value="L_ASNase"/>
    <property type="match status" value="1"/>
</dbReference>
<proteinExistence type="inferred from homology"/>
<dbReference type="SUPFAM" id="SSF53774">
    <property type="entry name" value="Glutaminase/Asparaginase"/>
    <property type="match status" value="1"/>
</dbReference>
<dbReference type="PRINTS" id="PR00139">
    <property type="entry name" value="ASNGLNASE"/>
</dbReference>
<feature type="domain" description="L-asparaginase N-terminal" evidence="6">
    <location>
        <begin position="13"/>
        <end position="198"/>
    </location>
</feature>
<evidence type="ECO:0000259" key="7">
    <source>
        <dbReference type="Pfam" id="PF17763"/>
    </source>
</evidence>
<dbReference type="InterPro" id="IPR037152">
    <property type="entry name" value="L-asparaginase_N_sf"/>
</dbReference>
<feature type="binding site" evidence="4">
    <location>
        <begin position="101"/>
        <end position="102"/>
    </location>
    <ligand>
        <name>substrate</name>
    </ligand>
</feature>
<protein>
    <submittedName>
        <fullName evidence="8">L-asparaginase</fullName>
    </submittedName>
</protein>
<dbReference type="Proteomes" id="UP000059113">
    <property type="component" value="Chromosome"/>
</dbReference>
<dbReference type="Pfam" id="PF17763">
    <property type="entry name" value="Asparaginase_C"/>
    <property type="match status" value="1"/>
</dbReference>
<dbReference type="STRING" id="1648404.CP97_06505"/>
<accession>A0A0H4VJR8</accession>
<dbReference type="Gene3D" id="3.40.50.1170">
    <property type="entry name" value="L-asparaginase, N-terminal domain"/>
    <property type="match status" value="1"/>
</dbReference>
<dbReference type="InterPro" id="IPR020827">
    <property type="entry name" value="Asparaginase/glutaminase_AS1"/>
</dbReference>
<dbReference type="InterPro" id="IPR006034">
    <property type="entry name" value="Asparaginase/glutaminase-like"/>
</dbReference>
<keyword evidence="9" id="KW-1185">Reference proteome</keyword>
<gene>
    <name evidence="8" type="ORF">CP97_06505</name>
</gene>
<dbReference type="PANTHER" id="PTHR11707:SF28">
    <property type="entry name" value="60 KDA LYSOPHOSPHOLIPASE"/>
    <property type="match status" value="1"/>
</dbReference>
<comment type="similarity">
    <text evidence="1">Belongs to the asparaginase 1 family.</text>
</comment>
<dbReference type="InterPro" id="IPR027474">
    <property type="entry name" value="L-asparaginase_N"/>
</dbReference>
<evidence type="ECO:0000259" key="6">
    <source>
        <dbReference type="Pfam" id="PF00710"/>
    </source>
</evidence>
<reference evidence="8 9" key="1">
    <citation type="journal article" date="2015" name="Int. J. Syst. Evol. Microbiol.">
        <title>Erythrobacter atlanticus sp. nov., a bacterium from ocean sediment able to degrade polycyclic aromatic hydrocarbons.</title>
        <authorList>
            <person name="Zhuang L."/>
            <person name="Liu Y."/>
            <person name="Wang L."/>
            <person name="Wang W."/>
            <person name="Shao Z."/>
        </authorList>
    </citation>
    <scope>NUCLEOTIDE SEQUENCE [LARGE SCALE GENOMIC DNA]</scope>
    <source>
        <strain evidence="9">s21-N3</strain>
    </source>
</reference>
<feature type="active site" evidence="5">
    <location>
        <position position="22"/>
    </location>
</feature>
<evidence type="ECO:0000256" key="2">
    <source>
        <dbReference type="ARBA" id="ARBA00022801"/>
    </source>
</evidence>
<dbReference type="CDD" id="cd08964">
    <property type="entry name" value="L-asparaginase_II"/>
    <property type="match status" value="1"/>
</dbReference>
<dbReference type="RefSeq" id="WP_227819704.1">
    <property type="nucleotide sequence ID" value="NZ_CP011310.1"/>
</dbReference>
<dbReference type="GO" id="GO:0006528">
    <property type="term" value="P:asparagine metabolic process"/>
    <property type="evidence" value="ECO:0007669"/>
    <property type="project" value="InterPro"/>
</dbReference>
<name>A0A0H4VJR8_9SPHN</name>
<dbReference type="InterPro" id="IPR040919">
    <property type="entry name" value="Asparaginase_C"/>
</dbReference>
<dbReference type="PIRSF" id="PIRSF001220">
    <property type="entry name" value="L-ASNase_gatD"/>
    <property type="match status" value="1"/>
</dbReference>